<dbReference type="Pfam" id="PF10384">
    <property type="entry name" value="Scm3"/>
    <property type="match status" value="1"/>
</dbReference>
<dbReference type="Gene3D" id="1.10.20.10">
    <property type="entry name" value="Histone, subunit A"/>
    <property type="match status" value="1"/>
</dbReference>
<evidence type="ECO:0000256" key="1">
    <source>
        <dbReference type="SAM" id="MobiDB-lite"/>
    </source>
</evidence>
<name>A0A1A0HJU9_9ASCO</name>
<sequence length="555" mass="63139">MVSVPSEIDRLISLDDSSDYDTSQEDHVYGNAWQYSNPQLESDVSRLKAENTDRLHKRWDEIIAKYSKVDDNKESDEIDLSTGKITIDNGHLRSFVDGLHSSSAHISSSVWAVDDQFEKQLRKHRHAEKLRRRLRHEEQQRLKASGLFFNKNMQLMDFGTEPLPDNILLLNSSPTKKQKTTSDSPTSLSQSSPIKNAPKVLSYGLRLNTPETSPLKQRLPSLASSPSQTLLESPTRIKCPALYELNETKPSNVLFTKLTSSPDSPHSFKHITMSQLNEDKKDTDENYEYEELFLITELSEPAQYSYFTCAFHGCQYTSTSKASYRSHLLSSHSPELQQIGYPVHSKQKYEYHIPGDTILKLNLHFPIKVSTLSVSPFRCGSTLGLSRCLKLFTDKTNLRIHQLQSPRLCSPRKQVFLCPLLGCEYMTDTSYTEYFNHMNTHINNSLTQSRCQGTSKAGVEEPAEYFTESVSSIIFSDQEKEGQEDGLHSNKSENVIADTSFVPRQKRTWMSTANCYDEVPKLDILDGDIDFDLDCGQSTQEQGYSSIEELFQDES</sequence>
<protein>
    <recommendedName>
        <fullName evidence="2">C2H2-type domain-containing protein</fullName>
    </recommendedName>
</protein>
<dbReference type="InterPro" id="IPR013087">
    <property type="entry name" value="Znf_C2H2_type"/>
</dbReference>
<dbReference type="RefSeq" id="XP_018714776.1">
    <property type="nucleotide sequence ID" value="XM_018855667.1"/>
</dbReference>
<dbReference type="STRING" id="869754.A0A1A0HJU9"/>
<evidence type="ECO:0000313" key="4">
    <source>
        <dbReference type="Proteomes" id="UP000092555"/>
    </source>
</evidence>
<feature type="region of interest" description="Disordered" evidence="1">
    <location>
        <begin position="169"/>
        <end position="195"/>
    </location>
</feature>
<comment type="caution">
    <text evidence="3">The sequence shown here is derived from an EMBL/GenBank/DDBJ whole genome shotgun (WGS) entry which is preliminary data.</text>
</comment>
<dbReference type="AlphaFoldDB" id="A0A1A0HJU9"/>
<dbReference type="InterPro" id="IPR018465">
    <property type="entry name" value="Scm3/HJURP"/>
</dbReference>
<accession>A0A1A0HJU9</accession>
<reference evidence="3 4" key="1">
    <citation type="submission" date="2016-05" db="EMBL/GenBank/DDBJ databases">
        <title>Comparative genomics of biotechnologically important yeasts.</title>
        <authorList>
            <consortium name="DOE Joint Genome Institute"/>
            <person name="Riley R."/>
            <person name="Haridas S."/>
            <person name="Wolfe K.H."/>
            <person name="Lopes M.R."/>
            <person name="Hittinger C.T."/>
            <person name="Goker M."/>
            <person name="Salamov A."/>
            <person name="Wisecaver J."/>
            <person name="Long T.M."/>
            <person name="Aerts A.L."/>
            <person name="Barry K."/>
            <person name="Choi C."/>
            <person name="Clum A."/>
            <person name="Coughlan A.Y."/>
            <person name="Deshpande S."/>
            <person name="Douglass A.P."/>
            <person name="Hanson S.J."/>
            <person name="Klenk H.-P."/>
            <person name="LaButti K."/>
            <person name="Lapidus A."/>
            <person name="Lindquist E."/>
            <person name="Lipzen A."/>
            <person name="Meier-kolthoff J.P."/>
            <person name="Ohm R.A."/>
            <person name="Otillar R.P."/>
            <person name="Pangilinan J."/>
            <person name="Peng Y."/>
            <person name="Rokas A."/>
            <person name="Rosa C.A."/>
            <person name="Scheuner C."/>
            <person name="Sibirny A.A."/>
            <person name="Slot J.C."/>
            <person name="Stielow J.B."/>
            <person name="Sun H."/>
            <person name="Kurtzman C.P."/>
            <person name="Blackwell M."/>
            <person name="Grigoriev I.V."/>
            <person name="Jeffries T.W."/>
        </authorList>
    </citation>
    <scope>NUCLEOTIDE SEQUENCE [LARGE SCALE GENOMIC DNA]</scope>
    <source>
        <strain evidence="3 4">NRRL YB-4993</strain>
    </source>
</reference>
<dbReference type="GeneID" id="30028643"/>
<dbReference type="OrthoDB" id="2420608at2759"/>
<dbReference type="InterPro" id="IPR009072">
    <property type="entry name" value="Histone-fold"/>
</dbReference>
<feature type="domain" description="C2H2-type" evidence="2">
    <location>
        <begin position="416"/>
        <end position="441"/>
    </location>
</feature>
<dbReference type="EMBL" id="LXTC01000001">
    <property type="protein sequence ID" value="OBA24295.1"/>
    <property type="molecule type" value="Genomic_DNA"/>
</dbReference>
<gene>
    <name evidence="3" type="ORF">METBIDRAFT_30607</name>
</gene>
<dbReference type="GO" id="GO:0042393">
    <property type="term" value="F:histone binding"/>
    <property type="evidence" value="ECO:0007669"/>
    <property type="project" value="InterPro"/>
</dbReference>
<keyword evidence="4" id="KW-1185">Reference proteome</keyword>
<dbReference type="SMART" id="SM00355">
    <property type="entry name" value="ZnF_C2H2"/>
    <property type="match status" value="2"/>
</dbReference>
<feature type="domain" description="C2H2-type" evidence="2">
    <location>
        <begin position="307"/>
        <end position="332"/>
    </location>
</feature>
<organism evidence="3 4">
    <name type="scientific">Metschnikowia bicuspidata var. bicuspidata NRRL YB-4993</name>
    <dbReference type="NCBI Taxonomy" id="869754"/>
    <lineage>
        <taxon>Eukaryota</taxon>
        <taxon>Fungi</taxon>
        <taxon>Dikarya</taxon>
        <taxon>Ascomycota</taxon>
        <taxon>Saccharomycotina</taxon>
        <taxon>Pichiomycetes</taxon>
        <taxon>Metschnikowiaceae</taxon>
        <taxon>Metschnikowia</taxon>
    </lineage>
</organism>
<proteinExistence type="predicted"/>
<evidence type="ECO:0000259" key="2">
    <source>
        <dbReference type="SMART" id="SM00355"/>
    </source>
</evidence>
<evidence type="ECO:0000313" key="3">
    <source>
        <dbReference type="EMBL" id="OBA24295.1"/>
    </source>
</evidence>
<dbReference type="GO" id="GO:0005634">
    <property type="term" value="C:nucleus"/>
    <property type="evidence" value="ECO:0007669"/>
    <property type="project" value="InterPro"/>
</dbReference>
<feature type="compositionally biased region" description="Low complexity" evidence="1">
    <location>
        <begin position="181"/>
        <end position="192"/>
    </location>
</feature>
<dbReference type="Proteomes" id="UP000092555">
    <property type="component" value="Unassembled WGS sequence"/>
</dbReference>
<dbReference type="GO" id="GO:0046982">
    <property type="term" value="F:protein heterodimerization activity"/>
    <property type="evidence" value="ECO:0007669"/>
    <property type="project" value="InterPro"/>
</dbReference>